<sequence>MSMPTKQECLRAAALVLIQIDERLDREDREAEAMAQQRAA</sequence>
<gene>
    <name evidence="1" type="ORF">ABIQ69_11300</name>
</gene>
<name>A0AAU7W2Y9_9MICO</name>
<proteinExistence type="predicted"/>
<dbReference type="RefSeq" id="WP_350347215.1">
    <property type="nucleotide sequence ID" value="NZ_CP158374.1"/>
</dbReference>
<organism evidence="1">
    <name type="scientific">Agromyces sp. G08B096</name>
    <dbReference type="NCBI Taxonomy" id="3156399"/>
    <lineage>
        <taxon>Bacteria</taxon>
        <taxon>Bacillati</taxon>
        <taxon>Actinomycetota</taxon>
        <taxon>Actinomycetes</taxon>
        <taxon>Micrococcales</taxon>
        <taxon>Microbacteriaceae</taxon>
        <taxon>Agromyces</taxon>
    </lineage>
</organism>
<protein>
    <submittedName>
        <fullName evidence="1">Uncharacterized protein</fullName>
    </submittedName>
</protein>
<dbReference type="EMBL" id="CP158374">
    <property type="protein sequence ID" value="XBX81193.1"/>
    <property type="molecule type" value="Genomic_DNA"/>
</dbReference>
<evidence type="ECO:0000313" key="1">
    <source>
        <dbReference type="EMBL" id="XBX81193.1"/>
    </source>
</evidence>
<dbReference type="AlphaFoldDB" id="A0AAU7W2Y9"/>
<reference evidence="1" key="1">
    <citation type="submission" date="2024-05" db="EMBL/GenBank/DDBJ databases">
        <authorList>
            <person name="Yu L."/>
        </authorList>
    </citation>
    <scope>NUCLEOTIDE SEQUENCE</scope>
    <source>
        <strain evidence="1">G08B096</strain>
    </source>
</reference>
<accession>A0AAU7W2Y9</accession>